<protein>
    <recommendedName>
        <fullName evidence="18">TonB-dependent receptor</fullName>
    </recommendedName>
</protein>
<dbReference type="RefSeq" id="WP_066603531.1">
    <property type="nucleotide sequence ID" value="NZ_CP014230.1"/>
</dbReference>
<keyword evidence="5 11" id="KW-0812">Transmembrane</keyword>
<evidence type="ECO:0000256" key="8">
    <source>
        <dbReference type="ARBA" id="ARBA00023077"/>
    </source>
</evidence>
<keyword evidence="6" id="KW-0408">Iron</keyword>
<evidence type="ECO:0000256" key="1">
    <source>
        <dbReference type="ARBA" id="ARBA00004571"/>
    </source>
</evidence>
<evidence type="ECO:0008006" key="18">
    <source>
        <dbReference type="Google" id="ProtNLM"/>
    </source>
</evidence>
<evidence type="ECO:0000256" key="13">
    <source>
        <dbReference type="SAM" id="SignalP"/>
    </source>
</evidence>
<keyword evidence="8 12" id="KW-0798">TonB box</keyword>
<keyword evidence="3 11" id="KW-1134">Transmembrane beta strand</keyword>
<keyword evidence="9 11" id="KW-0472">Membrane</keyword>
<keyword evidence="10 11" id="KW-0998">Cell outer membrane</keyword>
<name>A0A0X8JP46_9BACT</name>
<keyword evidence="2 11" id="KW-0813">Transport</keyword>
<evidence type="ECO:0000256" key="7">
    <source>
        <dbReference type="ARBA" id="ARBA00023065"/>
    </source>
</evidence>
<dbReference type="GO" id="GO:0009279">
    <property type="term" value="C:cell outer membrane"/>
    <property type="evidence" value="ECO:0007669"/>
    <property type="project" value="UniProtKB-SubCell"/>
</dbReference>
<dbReference type="AlphaFoldDB" id="A0A0X8JP46"/>
<keyword evidence="17" id="KW-1185">Reference proteome</keyword>
<evidence type="ECO:0000256" key="3">
    <source>
        <dbReference type="ARBA" id="ARBA00022452"/>
    </source>
</evidence>
<keyword evidence="4" id="KW-0410">Iron transport</keyword>
<evidence type="ECO:0000256" key="5">
    <source>
        <dbReference type="ARBA" id="ARBA00022692"/>
    </source>
</evidence>
<feature type="chain" id="PRO_5007067581" description="TonB-dependent receptor" evidence="13">
    <location>
        <begin position="41"/>
        <end position="729"/>
    </location>
</feature>
<dbReference type="PANTHER" id="PTHR32552:SF81">
    <property type="entry name" value="TONB-DEPENDENT OUTER MEMBRANE RECEPTOR"/>
    <property type="match status" value="1"/>
</dbReference>
<evidence type="ECO:0000256" key="11">
    <source>
        <dbReference type="PROSITE-ProRule" id="PRU01360"/>
    </source>
</evidence>
<sequence>MSYHRSAGQKHPKHVLNQTRRGIAALALCLTLAVPGGTLAEDTATEEKENYLLPAVIVTAGKRATDVQKTPSSISVLTSEKLEDAKVDTIERVMQRVPNLNLSPFIGGASLMSFRGVTTSPGTSTSPIVMYVDGVPVDTYFNLDAPLMNVERVEVLRGPQSAIYGKNAMGGVINVISRKPDNEWHGGIQTEYGSYETFKVGGTISGPIVEDKLFFSISGRHDTFDGFMEHDDTSDGNKERVERLKGQLRLTPTEDTEFNFHINYTARRDGYSNAVWSDSPTLDSPLNDDDYLDSDILNMALTASVNFEPLTLESITTFRSEFLDYACDMAFVYNPLRLNPLGAHAEYFDTGRKNDRKEFTQELRIKSPDGTDGVTWMAGLFGGYTDMHIRSVYSDGKIDNYPIPMLGVTTAVMYQNQPSREYTQDYAAFGELSVPLTSKLRAVGALRGQYTHKKINIRNDSTMSLPAFGISQQLAKVAKTHDDSWLELLPKFNLSYQFTDDFMMYAGVNRSFIPGGFNNVSATGIDMKYDSQIAWNYELGTKTEWFDKKLQLNAALFYSTFDDLQVFKYDAASRQYLSSNAGSAKSYGFEVDALARLLPGLDAEVGFGYTNAEFDDYVHKGEDYSGNKVPYTPDYTASFALQYRHEAGIFARSEVLQTGSLYWTEDNEHQRSDVTLLNARIGYEYEDFGVYLYGNNLTNRKYFSYYTPVTNIGMMARPREVGVQVQYTF</sequence>
<dbReference type="EMBL" id="CP014230">
    <property type="protein sequence ID" value="AMD92325.1"/>
    <property type="molecule type" value="Genomic_DNA"/>
</dbReference>
<dbReference type="InterPro" id="IPR012910">
    <property type="entry name" value="Plug_dom"/>
</dbReference>
<dbReference type="PANTHER" id="PTHR32552">
    <property type="entry name" value="FERRICHROME IRON RECEPTOR-RELATED"/>
    <property type="match status" value="1"/>
</dbReference>
<dbReference type="PROSITE" id="PS52016">
    <property type="entry name" value="TONB_DEPENDENT_REC_3"/>
    <property type="match status" value="1"/>
</dbReference>
<evidence type="ECO:0000256" key="9">
    <source>
        <dbReference type="ARBA" id="ARBA00023136"/>
    </source>
</evidence>
<dbReference type="InterPro" id="IPR000531">
    <property type="entry name" value="Beta-barrel_TonB"/>
</dbReference>
<evidence type="ECO:0000259" key="14">
    <source>
        <dbReference type="Pfam" id="PF00593"/>
    </source>
</evidence>
<evidence type="ECO:0000256" key="10">
    <source>
        <dbReference type="ARBA" id="ARBA00023237"/>
    </source>
</evidence>
<dbReference type="SUPFAM" id="SSF56935">
    <property type="entry name" value="Porins"/>
    <property type="match status" value="1"/>
</dbReference>
<evidence type="ECO:0000256" key="4">
    <source>
        <dbReference type="ARBA" id="ARBA00022496"/>
    </source>
</evidence>
<evidence type="ECO:0000313" key="16">
    <source>
        <dbReference type="EMBL" id="AMD92325.1"/>
    </source>
</evidence>
<gene>
    <name evidence="16" type="ORF">AXF15_03850</name>
</gene>
<dbReference type="InterPro" id="IPR036942">
    <property type="entry name" value="Beta-barrel_TonB_sf"/>
</dbReference>
<comment type="similarity">
    <text evidence="11 12">Belongs to the TonB-dependent receptor family.</text>
</comment>
<dbReference type="KEGG" id="doa:AXF15_03850"/>
<evidence type="ECO:0000256" key="2">
    <source>
        <dbReference type="ARBA" id="ARBA00022448"/>
    </source>
</evidence>
<keyword evidence="13" id="KW-0732">Signal</keyword>
<dbReference type="GO" id="GO:0006826">
    <property type="term" value="P:iron ion transport"/>
    <property type="evidence" value="ECO:0007669"/>
    <property type="project" value="UniProtKB-KW"/>
</dbReference>
<dbReference type="InterPro" id="IPR039426">
    <property type="entry name" value="TonB-dep_rcpt-like"/>
</dbReference>
<feature type="signal peptide" evidence="13">
    <location>
        <begin position="1"/>
        <end position="40"/>
    </location>
</feature>
<evidence type="ECO:0000256" key="6">
    <source>
        <dbReference type="ARBA" id="ARBA00023004"/>
    </source>
</evidence>
<dbReference type="Gene3D" id="2.40.170.20">
    <property type="entry name" value="TonB-dependent receptor, beta-barrel domain"/>
    <property type="match status" value="1"/>
</dbReference>
<dbReference type="CDD" id="cd01347">
    <property type="entry name" value="ligand_gated_channel"/>
    <property type="match status" value="1"/>
</dbReference>
<evidence type="ECO:0000259" key="15">
    <source>
        <dbReference type="Pfam" id="PF07715"/>
    </source>
</evidence>
<dbReference type="STRING" id="888061.AXF15_03850"/>
<dbReference type="Pfam" id="PF07715">
    <property type="entry name" value="Plug"/>
    <property type="match status" value="1"/>
</dbReference>
<organism evidence="16 17">
    <name type="scientific">Desulfomicrobium orale DSM 12838</name>
    <dbReference type="NCBI Taxonomy" id="888061"/>
    <lineage>
        <taxon>Bacteria</taxon>
        <taxon>Pseudomonadati</taxon>
        <taxon>Thermodesulfobacteriota</taxon>
        <taxon>Desulfovibrionia</taxon>
        <taxon>Desulfovibrionales</taxon>
        <taxon>Desulfomicrobiaceae</taxon>
        <taxon>Desulfomicrobium</taxon>
    </lineage>
</organism>
<feature type="domain" description="TonB-dependent receptor plug" evidence="15">
    <location>
        <begin position="67"/>
        <end position="172"/>
    </location>
</feature>
<accession>A0A0X8JP46</accession>
<proteinExistence type="inferred from homology"/>
<comment type="subcellular location">
    <subcellularLocation>
        <location evidence="1 11">Cell outer membrane</location>
        <topology evidence="1 11">Multi-pass membrane protein</topology>
    </subcellularLocation>
</comment>
<feature type="domain" description="TonB-dependent receptor-like beta-barrel" evidence="14">
    <location>
        <begin position="253"/>
        <end position="697"/>
    </location>
</feature>
<evidence type="ECO:0000313" key="17">
    <source>
        <dbReference type="Proteomes" id="UP000063964"/>
    </source>
</evidence>
<dbReference type="Pfam" id="PF00593">
    <property type="entry name" value="TonB_dep_Rec_b-barrel"/>
    <property type="match status" value="1"/>
</dbReference>
<keyword evidence="7" id="KW-0406">Ion transport</keyword>
<evidence type="ECO:0000256" key="12">
    <source>
        <dbReference type="RuleBase" id="RU003357"/>
    </source>
</evidence>
<reference evidence="17" key="1">
    <citation type="submission" date="2016-02" db="EMBL/GenBank/DDBJ databases">
        <authorList>
            <person name="Holder M.E."/>
            <person name="Ajami N.J."/>
            <person name="Petrosino J.F."/>
        </authorList>
    </citation>
    <scope>NUCLEOTIDE SEQUENCE [LARGE SCALE GENOMIC DNA]</scope>
    <source>
        <strain evidence="17">DSM 12838</strain>
    </source>
</reference>
<dbReference type="Proteomes" id="UP000063964">
    <property type="component" value="Chromosome"/>
</dbReference>